<protein>
    <submittedName>
        <fullName evidence="3">Uncharacterized protein</fullName>
    </submittedName>
</protein>
<reference evidence="4" key="1">
    <citation type="journal article" date="2022" name="Int. J. Syst. Evol. Microbiol.">
        <title>Anaeromyxobacter oryzae sp. nov., Anaeromyxobacter diazotrophicus sp. nov. and Anaeromyxobacter paludicola sp. nov., isolated from paddy soils.</title>
        <authorList>
            <person name="Itoh H."/>
            <person name="Xu Z."/>
            <person name="Mise K."/>
            <person name="Masuda Y."/>
            <person name="Ushijima N."/>
            <person name="Hayakawa C."/>
            <person name="Shiratori Y."/>
            <person name="Senoo K."/>
        </authorList>
    </citation>
    <scope>NUCLEOTIDE SEQUENCE [LARGE SCALE GENOMIC DNA]</scope>
    <source>
        <strain evidence="4">Red630</strain>
    </source>
</reference>
<name>A0ABM7XA51_9BACT</name>
<sequence>MRAPPLCLAAAVAVLPSLALAGPAPAEAPAGRSASGPATGRTIRTPEGFLRVEEPEEPGPGGTLSIVPAAEPARPPAAPQPGVGEAEGRTQPPPAPSALPRRPRGMGLCEPERAAFLKELFRIAGVDVEDPLALVAAFTGENAGDVPSLRFPEWGLVPVDPVRALAWNFELQIRARELSQCVRDPGRPRVDPRFHPRPAEGASPAPSSAPASPPAPEAPGTLVARRP</sequence>
<evidence type="ECO:0000256" key="1">
    <source>
        <dbReference type="SAM" id="MobiDB-lite"/>
    </source>
</evidence>
<feature type="region of interest" description="Disordered" evidence="1">
    <location>
        <begin position="22"/>
        <end position="105"/>
    </location>
</feature>
<proteinExistence type="predicted"/>
<feature type="signal peptide" evidence="2">
    <location>
        <begin position="1"/>
        <end position="21"/>
    </location>
</feature>
<evidence type="ECO:0000313" key="4">
    <source>
        <dbReference type="Proteomes" id="UP001162734"/>
    </source>
</evidence>
<dbReference type="Proteomes" id="UP001162734">
    <property type="component" value="Chromosome"/>
</dbReference>
<feature type="region of interest" description="Disordered" evidence="1">
    <location>
        <begin position="182"/>
        <end position="227"/>
    </location>
</feature>
<feature type="chain" id="PRO_5046531560" evidence="2">
    <location>
        <begin position="22"/>
        <end position="227"/>
    </location>
</feature>
<accession>A0ABM7XA51</accession>
<keyword evidence="2" id="KW-0732">Signal</keyword>
<feature type="compositionally biased region" description="Low complexity" evidence="1">
    <location>
        <begin position="22"/>
        <end position="38"/>
    </location>
</feature>
<dbReference type="EMBL" id="AP025592">
    <property type="protein sequence ID" value="BDG08723.1"/>
    <property type="molecule type" value="Genomic_DNA"/>
</dbReference>
<evidence type="ECO:0000256" key="2">
    <source>
        <dbReference type="SAM" id="SignalP"/>
    </source>
</evidence>
<keyword evidence="4" id="KW-1185">Reference proteome</keyword>
<gene>
    <name evidence="3" type="ORF">AMPC_18360</name>
</gene>
<feature type="compositionally biased region" description="Low complexity" evidence="1">
    <location>
        <begin position="199"/>
        <end position="210"/>
    </location>
</feature>
<dbReference type="RefSeq" id="WP_248345926.1">
    <property type="nucleotide sequence ID" value="NZ_AP025592.1"/>
</dbReference>
<evidence type="ECO:0000313" key="3">
    <source>
        <dbReference type="EMBL" id="BDG08723.1"/>
    </source>
</evidence>
<feature type="compositionally biased region" description="Basic and acidic residues" evidence="1">
    <location>
        <begin position="184"/>
        <end position="198"/>
    </location>
</feature>
<organism evidence="3 4">
    <name type="scientific">Anaeromyxobacter paludicola</name>
    <dbReference type="NCBI Taxonomy" id="2918171"/>
    <lineage>
        <taxon>Bacteria</taxon>
        <taxon>Pseudomonadati</taxon>
        <taxon>Myxococcota</taxon>
        <taxon>Myxococcia</taxon>
        <taxon>Myxococcales</taxon>
        <taxon>Cystobacterineae</taxon>
        <taxon>Anaeromyxobacteraceae</taxon>
        <taxon>Anaeromyxobacter</taxon>
    </lineage>
</organism>